<sequence length="1212" mass="131059">MKWCNSKLNQQSEIDSLQKFVFHRFANMRDSHAAAAAAAAGGSNVGGRGGNSSEVETDEDTVIVQAILNTTRIQSDILRRLDTVEAIQKMILEELRRGQAQANERFIDILDKRQREEVDRLMNMVAMLKISNTGDSYANLQRSDLRPAMASSVSALGYASPQTTFARATSPRSFFGVTPSADNTQQQVIPQQFSNHILEQQLQFAAQQQRAMASMYGSQQTAIVPNAFTHPQMPVASTGFCTGAPFSFQQTTMFPNAMATHLQQQPVLQSSVTSSVVIDSTKTVSNTSTAMTKPASATTPIATSKEVPSQQVQSQAVLGNQIKTSAPFTFGASVKQGVSTVATTAVTTTSVLAKPFSAGTITTSNTSSGSFANLFSSPKATQIEAEKKDDWENSLPKNAGSEALTKNESAGDDDEAPEHFEPSIHFEPIVPLPELVELTTGEENEVVKFAGRCRLFRFVDNEYKERGIGMLKILENPKTKICRIVMRRDQVHKVCANHTIQATMNLTPLQKSDRAFVWLAQDFAEEEKMEKFAARFKTVEIAKNFEAMFNAARDAASSADNKGGTVKTTSCDKGERKELKGSEGEKNDSMKGFGDAFKPPAGSWSCNACYISNTVNATVCICCGAAKDGGSDSTSASSVFSSKPTSTVAPIKGSSGITFGFRSDSSPASVTTTATTFNSGLPTFSFKPATTTTASANVTTTAAQPLFSSFVSRPMTTTTTTASSVFQSVTTTTTATTNASSAPSVPNFSFKFTPSNSTAFGGPPCFGTKSPSTTSSTAGTNESTTVNTKSSLFGSSAFSGGSVFGKSSSGGFAALAAKAKSETSAKSAEGNKVITPFGGGKFDTSMNSIFSSNAKQNTPKEKNEEGAEDNSDDAEEFEPNAHYEPVVPLPSLIEVKTGEEGEQVMFKARSKLYRYVAETKEYKERGVGDIKILFNPETKRCRIVMRRDQVLKVCANTPITDSSSIKKKPNTDNACMWMCRDYSEEKEGVNEYFVAKFKDASLADEFILAFQNAAARKFPLQDQKNASAAGDGTSPKISGTCKKLEASLNNTSQKQNRNVGKGSEHTGDKSKKDSADVENDYDDGENDGDDDDEYEELSTHKVKATISEAYASPLKPSKPIEFTGFIALGLLGSGHMKIDLYNDDEQMQWSHVIELEDGLSRQNKNQIKYVAMDEKSQSKQVVLEFTNEMECEKAYLDLEEGIHLLKEYSDQE</sequence>
<dbReference type="PROSITE" id="PS50199">
    <property type="entry name" value="ZF_RANBP2_2"/>
    <property type="match status" value="1"/>
</dbReference>
<evidence type="ECO:0000259" key="7">
    <source>
        <dbReference type="PROSITE" id="PS50199"/>
    </source>
</evidence>
<feature type="region of interest" description="Disordered" evidence="5">
    <location>
        <begin position="763"/>
        <end position="786"/>
    </location>
</feature>
<feature type="compositionally biased region" description="Basic and acidic residues" evidence="5">
    <location>
        <begin position="1062"/>
        <end position="1075"/>
    </location>
</feature>
<dbReference type="SMART" id="SM00547">
    <property type="entry name" value="ZnF_RBZ"/>
    <property type="match status" value="1"/>
</dbReference>
<dbReference type="PANTHER" id="PTHR23138">
    <property type="entry name" value="RAN BINDING PROTEIN"/>
    <property type="match status" value="1"/>
</dbReference>
<dbReference type="PANTHER" id="PTHR23138:SF87">
    <property type="entry name" value="E3 SUMO-PROTEIN LIGASE RANBP2"/>
    <property type="match status" value="1"/>
</dbReference>
<evidence type="ECO:0000259" key="6">
    <source>
        <dbReference type="PROSITE" id="PS50196"/>
    </source>
</evidence>
<dbReference type="InterPro" id="IPR001876">
    <property type="entry name" value="Znf_RanBP2"/>
</dbReference>
<feature type="compositionally biased region" description="Acidic residues" evidence="5">
    <location>
        <begin position="1076"/>
        <end position="1096"/>
    </location>
</feature>
<keyword evidence="2 4" id="KW-0863">Zinc-finger</keyword>
<keyword evidence="1" id="KW-0479">Metal-binding</keyword>
<feature type="region of interest" description="Disordered" evidence="5">
    <location>
        <begin position="848"/>
        <end position="883"/>
    </location>
</feature>
<dbReference type="OMA" id="CANTPIT"/>
<dbReference type="EMBL" id="LN856875">
    <property type="protein sequence ID" value="CDP93479.1"/>
    <property type="molecule type" value="Genomic_DNA"/>
</dbReference>
<feature type="compositionally biased region" description="Polar residues" evidence="5">
    <location>
        <begin position="848"/>
        <end position="857"/>
    </location>
</feature>
<dbReference type="PROSITE" id="PS50196">
    <property type="entry name" value="RANBD1"/>
    <property type="match status" value="2"/>
</dbReference>
<keyword evidence="3" id="KW-0862">Zinc</keyword>
<dbReference type="InterPro" id="IPR045255">
    <property type="entry name" value="RanBP1-like"/>
</dbReference>
<dbReference type="Pfam" id="PF00638">
    <property type="entry name" value="Ran_BP1"/>
    <property type="match status" value="2"/>
</dbReference>
<dbReference type="InterPro" id="IPR011993">
    <property type="entry name" value="PH-like_dom_sf"/>
</dbReference>
<feature type="compositionally biased region" description="Acidic residues" evidence="5">
    <location>
        <begin position="866"/>
        <end position="878"/>
    </location>
</feature>
<protein>
    <submittedName>
        <fullName evidence="8">BMA-NPP-9, isoform f</fullName>
    </submittedName>
</protein>
<dbReference type="InterPro" id="IPR000156">
    <property type="entry name" value="Ran_bind_dom"/>
</dbReference>
<feature type="region of interest" description="Disordered" evidence="5">
    <location>
        <begin position="558"/>
        <end position="587"/>
    </location>
</feature>
<dbReference type="SMART" id="SM00160">
    <property type="entry name" value="RanBD"/>
    <property type="match status" value="2"/>
</dbReference>
<dbReference type="GO" id="GO:0008270">
    <property type="term" value="F:zinc ion binding"/>
    <property type="evidence" value="ECO:0007669"/>
    <property type="project" value="UniProtKB-KW"/>
</dbReference>
<dbReference type="GO" id="GO:0005643">
    <property type="term" value="C:nuclear pore"/>
    <property type="evidence" value="ECO:0007669"/>
    <property type="project" value="TreeGrafter"/>
</dbReference>
<reference evidence="8" key="2">
    <citation type="submission" date="2012-12" db="EMBL/GenBank/DDBJ databases">
        <authorList>
            <consortium name="WormBase Consortium"/>
            <person name="Ghedin E."/>
            <person name="Paulini M."/>
        </authorList>
    </citation>
    <scope>NUCLEOTIDE SEQUENCE</scope>
    <source>
        <strain evidence="8">FR3</strain>
    </source>
</reference>
<feature type="compositionally biased region" description="Polar residues" evidence="5">
    <location>
        <begin position="1047"/>
        <end position="1058"/>
    </location>
</feature>
<feature type="region of interest" description="Disordered" evidence="5">
    <location>
        <begin position="1047"/>
        <end position="1097"/>
    </location>
</feature>
<feature type="domain" description="RanBP2-type" evidence="7">
    <location>
        <begin position="600"/>
        <end position="629"/>
    </location>
</feature>
<accession>A0A1I9G0Y7</accession>
<dbReference type="CDD" id="cd00835">
    <property type="entry name" value="RanBD_family"/>
    <property type="match status" value="1"/>
</dbReference>
<evidence type="ECO:0000256" key="1">
    <source>
        <dbReference type="ARBA" id="ARBA00022723"/>
    </source>
</evidence>
<organism evidence="8">
    <name type="scientific">Brugia malayi</name>
    <name type="common">Filarial nematode worm</name>
    <dbReference type="NCBI Taxonomy" id="6279"/>
    <lineage>
        <taxon>Eukaryota</taxon>
        <taxon>Metazoa</taxon>
        <taxon>Ecdysozoa</taxon>
        <taxon>Nematoda</taxon>
        <taxon>Chromadorea</taxon>
        <taxon>Rhabditida</taxon>
        <taxon>Spirurina</taxon>
        <taxon>Spiruromorpha</taxon>
        <taxon>Filarioidea</taxon>
        <taxon>Onchocercidae</taxon>
        <taxon>Brugia</taxon>
    </lineage>
</organism>
<feature type="domain" description="RanBD1" evidence="6">
    <location>
        <begin position="882"/>
        <end position="1013"/>
    </location>
</feature>
<dbReference type="PROSITE" id="PS01358">
    <property type="entry name" value="ZF_RANBP2_1"/>
    <property type="match status" value="1"/>
</dbReference>
<reference evidence="8" key="1">
    <citation type="journal article" date="2007" name="Science">
        <title>Draft genome of the filarial nematode parasite Brugia malayi.</title>
        <authorList>
            <person name="Ghedin E."/>
            <person name="Wang S."/>
            <person name="Spiro D."/>
            <person name="Caler E."/>
            <person name="Zhao Q."/>
            <person name="Crabtree J."/>
            <person name="Allen J.E."/>
            <person name="Delcher A.L."/>
            <person name="Guiliano D.B."/>
            <person name="Miranda-Saavedra D."/>
            <person name="Angiuoli S.V."/>
            <person name="Creasy T."/>
            <person name="Amedeo P."/>
            <person name="Haas B."/>
            <person name="El-Sayed N.M."/>
            <person name="Wortman J.R."/>
            <person name="Feldblyum T."/>
            <person name="Tallon L."/>
            <person name="Schatz M."/>
            <person name="Shumway M."/>
            <person name="Koo H."/>
            <person name="Salzberg S.L."/>
            <person name="Schobel S."/>
            <person name="Pertea M."/>
            <person name="Pop M."/>
            <person name="White O."/>
            <person name="Barton G.J."/>
            <person name="Carlow C.K."/>
            <person name="Crawford M.J."/>
            <person name="Daub J."/>
            <person name="Dimmic M.W."/>
            <person name="Estes C.F."/>
            <person name="Foster J.M."/>
            <person name="Ganatra M."/>
            <person name="Gregory W.F."/>
            <person name="Johnson N.M."/>
            <person name="Jin J."/>
            <person name="Komuniecki R."/>
            <person name="Korf I."/>
            <person name="Kumar S."/>
            <person name="Laney S."/>
            <person name="Li B.W."/>
            <person name="Li W."/>
            <person name="Lindblom T.H."/>
            <person name="Lustigman S."/>
            <person name="Ma D."/>
            <person name="Maina C.V."/>
            <person name="Martin D.M."/>
            <person name="McCarter J.P."/>
            <person name="McReynolds L."/>
            <person name="Mitreva M."/>
            <person name="Nutman T.B."/>
            <person name="Parkinson J."/>
            <person name="Peregrin-Alvarez J.M."/>
            <person name="Poole C."/>
            <person name="Ren Q."/>
            <person name="Saunders L."/>
            <person name="Sluder A.E."/>
            <person name="Smith K."/>
            <person name="Stanke M."/>
            <person name="Unnasch T.R."/>
            <person name="Ware J."/>
            <person name="Wei A.D."/>
            <person name="Weil G."/>
            <person name="Williams D.J."/>
            <person name="Zhang Y."/>
            <person name="Williams S.A."/>
            <person name="Fraser-Liggett C."/>
            <person name="Slatko B."/>
            <person name="Blaxter M.L."/>
            <person name="Scott A.L."/>
        </authorList>
    </citation>
    <scope>NUCLEOTIDE SEQUENCE</scope>
    <source>
        <strain evidence="8">FR3</strain>
    </source>
</reference>
<feature type="domain" description="RanBD1" evidence="6">
    <location>
        <begin position="425"/>
        <end position="558"/>
    </location>
</feature>
<dbReference type="CDD" id="cd13179">
    <property type="entry name" value="RanBD_RanBP1"/>
    <property type="match status" value="1"/>
</dbReference>
<evidence type="ECO:0000256" key="3">
    <source>
        <dbReference type="ARBA" id="ARBA00022833"/>
    </source>
</evidence>
<evidence type="ECO:0000256" key="2">
    <source>
        <dbReference type="ARBA" id="ARBA00022771"/>
    </source>
</evidence>
<dbReference type="GO" id="GO:0005096">
    <property type="term" value="F:GTPase activator activity"/>
    <property type="evidence" value="ECO:0007669"/>
    <property type="project" value="TreeGrafter"/>
</dbReference>
<dbReference type="Gene3D" id="2.30.29.30">
    <property type="entry name" value="Pleckstrin-homology domain (PH domain)/Phosphotyrosine-binding domain (PTB)"/>
    <property type="match status" value="2"/>
</dbReference>
<evidence type="ECO:0000313" key="8">
    <source>
        <dbReference type="EMBL" id="CDP93479.1"/>
    </source>
</evidence>
<name>A0A1I9G0Y7_BRUMA</name>
<dbReference type="GO" id="GO:0006913">
    <property type="term" value="P:nucleocytoplasmic transport"/>
    <property type="evidence" value="ECO:0007669"/>
    <property type="project" value="InterPro"/>
</dbReference>
<proteinExistence type="predicted"/>
<feature type="compositionally biased region" description="Polar residues" evidence="5">
    <location>
        <begin position="769"/>
        <end position="786"/>
    </location>
</feature>
<feature type="compositionally biased region" description="Basic and acidic residues" evidence="5">
    <location>
        <begin position="570"/>
        <end position="587"/>
    </location>
</feature>
<dbReference type="Gene3D" id="4.10.1060.10">
    <property type="entry name" value="Zinc finger, RanBP2-type"/>
    <property type="match status" value="1"/>
</dbReference>
<dbReference type="FunFam" id="2.30.29.30:FF:000018">
    <property type="entry name" value="E3 SUMO-protein ligase RanBP2"/>
    <property type="match status" value="2"/>
</dbReference>
<dbReference type="SUPFAM" id="SSF50729">
    <property type="entry name" value="PH domain-like"/>
    <property type="match status" value="2"/>
</dbReference>
<dbReference type="AlphaFoldDB" id="A0A1I9G0Y7"/>
<dbReference type="GO" id="GO:0005737">
    <property type="term" value="C:cytoplasm"/>
    <property type="evidence" value="ECO:0007669"/>
    <property type="project" value="TreeGrafter"/>
</dbReference>
<evidence type="ECO:0000256" key="4">
    <source>
        <dbReference type="PROSITE-ProRule" id="PRU00322"/>
    </source>
</evidence>
<feature type="region of interest" description="Disordered" evidence="5">
    <location>
        <begin position="383"/>
        <end position="419"/>
    </location>
</feature>
<gene>
    <name evidence="8" type="primary">Bma-npp-9</name>
    <name evidence="8" type="ORF">BM_Bm4572</name>
</gene>
<evidence type="ECO:0000256" key="5">
    <source>
        <dbReference type="SAM" id="MobiDB-lite"/>
    </source>
</evidence>
<dbReference type="InterPro" id="IPR045256">
    <property type="entry name" value="RanBP1_RanBD"/>
</dbReference>